<gene>
    <name evidence="1" type="ORF">GCM10011594_13440</name>
</gene>
<name>A0A917SS81_9ACTN</name>
<dbReference type="AlphaFoldDB" id="A0A917SS81"/>
<organism evidence="1 2">
    <name type="scientific">Nakamurella endophytica</name>
    <dbReference type="NCBI Taxonomy" id="1748367"/>
    <lineage>
        <taxon>Bacteria</taxon>
        <taxon>Bacillati</taxon>
        <taxon>Actinomycetota</taxon>
        <taxon>Actinomycetes</taxon>
        <taxon>Nakamurellales</taxon>
        <taxon>Nakamurellaceae</taxon>
        <taxon>Nakamurella</taxon>
    </lineage>
</organism>
<keyword evidence="2" id="KW-1185">Reference proteome</keyword>
<sequence>MSPSADWVVYVGAGGPGVGPLCLSRTGGAPAVATVRPRTGPVGYLLSTSWYGIVAVVRSDAVTLTLAWGSRRRVLDLQKRGAEVDDIADGWRSVTVFVPPTQVASAVTATAVLRSSTGAEATVVATA</sequence>
<comment type="caution">
    <text evidence="1">The sequence shown here is derived from an EMBL/GenBank/DDBJ whole genome shotgun (WGS) entry which is preliminary data.</text>
</comment>
<reference evidence="1" key="1">
    <citation type="journal article" date="2014" name="Int. J. Syst. Evol. Microbiol.">
        <title>Complete genome sequence of Corynebacterium casei LMG S-19264T (=DSM 44701T), isolated from a smear-ripened cheese.</title>
        <authorList>
            <consortium name="US DOE Joint Genome Institute (JGI-PGF)"/>
            <person name="Walter F."/>
            <person name="Albersmeier A."/>
            <person name="Kalinowski J."/>
            <person name="Ruckert C."/>
        </authorList>
    </citation>
    <scope>NUCLEOTIDE SEQUENCE</scope>
    <source>
        <strain evidence="1">CGMCC 4.7308</strain>
    </source>
</reference>
<reference evidence="1" key="2">
    <citation type="submission" date="2020-09" db="EMBL/GenBank/DDBJ databases">
        <authorList>
            <person name="Sun Q."/>
            <person name="Zhou Y."/>
        </authorList>
    </citation>
    <scope>NUCLEOTIDE SEQUENCE</scope>
    <source>
        <strain evidence="1">CGMCC 4.7308</strain>
    </source>
</reference>
<evidence type="ECO:0000313" key="1">
    <source>
        <dbReference type="EMBL" id="GGL94968.1"/>
    </source>
</evidence>
<dbReference type="Proteomes" id="UP000655208">
    <property type="component" value="Unassembled WGS sequence"/>
</dbReference>
<evidence type="ECO:0000313" key="2">
    <source>
        <dbReference type="Proteomes" id="UP000655208"/>
    </source>
</evidence>
<accession>A0A917SS81</accession>
<dbReference type="EMBL" id="BMNA01000002">
    <property type="protein sequence ID" value="GGL94968.1"/>
    <property type="molecule type" value="Genomic_DNA"/>
</dbReference>
<proteinExistence type="predicted"/>
<protein>
    <submittedName>
        <fullName evidence="1">Uncharacterized protein</fullName>
    </submittedName>
</protein>